<evidence type="ECO:0000259" key="4">
    <source>
        <dbReference type="PROSITE" id="PS01124"/>
    </source>
</evidence>
<keyword evidence="2" id="KW-0238">DNA-binding</keyword>
<dbReference type="InterPro" id="IPR037923">
    <property type="entry name" value="HTH-like"/>
</dbReference>
<dbReference type="CDD" id="cd06986">
    <property type="entry name" value="cupin_MmsR-like_N"/>
    <property type="match status" value="1"/>
</dbReference>
<evidence type="ECO:0000256" key="3">
    <source>
        <dbReference type="ARBA" id="ARBA00023163"/>
    </source>
</evidence>
<dbReference type="GO" id="GO:0003700">
    <property type="term" value="F:DNA-binding transcription factor activity"/>
    <property type="evidence" value="ECO:0007669"/>
    <property type="project" value="InterPro"/>
</dbReference>
<dbReference type="PROSITE" id="PS01124">
    <property type="entry name" value="HTH_ARAC_FAMILY_2"/>
    <property type="match status" value="1"/>
</dbReference>
<name>K0WXB6_9BACT</name>
<reference evidence="5 6" key="1">
    <citation type="submission" date="2012-08" db="EMBL/GenBank/DDBJ databases">
        <title>The Genome Sequence of Barnesiella intestinihominis YIT 11860.</title>
        <authorList>
            <consortium name="The Broad Institute Genome Sequencing Platform"/>
            <person name="Earl A."/>
            <person name="Ward D."/>
            <person name="Feldgarden M."/>
            <person name="Gevers D."/>
            <person name="Morotomi M."/>
            <person name="Walker B."/>
            <person name="Young S.K."/>
            <person name="Zeng Q."/>
            <person name="Gargeya S."/>
            <person name="Fitzgerald M."/>
            <person name="Haas B."/>
            <person name="Abouelleil A."/>
            <person name="Alvarado L."/>
            <person name="Arachchi H.M."/>
            <person name="Berlin A.M."/>
            <person name="Chapman S.B."/>
            <person name="Goldberg J."/>
            <person name="Griggs A."/>
            <person name="Gujja S."/>
            <person name="Hansen M."/>
            <person name="Howarth C."/>
            <person name="Imamovic A."/>
            <person name="Larimer J."/>
            <person name="McCowen C."/>
            <person name="Montmayeur A."/>
            <person name="Murphy C."/>
            <person name="Neiman D."/>
            <person name="Pearson M."/>
            <person name="Priest M."/>
            <person name="Roberts A."/>
            <person name="Saif S."/>
            <person name="Shea T."/>
            <person name="Sisk P."/>
            <person name="Sykes S."/>
            <person name="Wortman J."/>
            <person name="Nusbaum C."/>
            <person name="Birren B."/>
        </authorList>
    </citation>
    <scope>NUCLEOTIDE SEQUENCE [LARGE SCALE GENOMIC DNA]</scope>
    <source>
        <strain evidence="5 6">YIT 11860</strain>
    </source>
</reference>
<gene>
    <name evidence="5" type="ORF">HMPREF9448_02285</name>
</gene>
<evidence type="ECO:0000313" key="6">
    <source>
        <dbReference type="Proteomes" id="UP000006044"/>
    </source>
</evidence>
<dbReference type="SUPFAM" id="SSF51215">
    <property type="entry name" value="Regulatory protein AraC"/>
    <property type="match status" value="1"/>
</dbReference>
<accession>K0WXB6</accession>
<dbReference type="PANTHER" id="PTHR43280">
    <property type="entry name" value="ARAC-FAMILY TRANSCRIPTIONAL REGULATOR"/>
    <property type="match status" value="1"/>
</dbReference>
<dbReference type="InterPro" id="IPR018060">
    <property type="entry name" value="HTH_AraC"/>
</dbReference>
<protein>
    <recommendedName>
        <fullName evidence="4">HTH araC/xylS-type domain-containing protein</fullName>
    </recommendedName>
</protein>
<organism evidence="5 6">
    <name type="scientific">Barnesiella intestinihominis YIT 11860</name>
    <dbReference type="NCBI Taxonomy" id="742726"/>
    <lineage>
        <taxon>Bacteria</taxon>
        <taxon>Pseudomonadati</taxon>
        <taxon>Bacteroidota</taxon>
        <taxon>Bacteroidia</taxon>
        <taxon>Bacteroidales</taxon>
        <taxon>Barnesiellaceae</taxon>
        <taxon>Barnesiella</taxon>
    </lineage>
</organism>
<comment type="caution">
    <text evidence="5">The sequence shown here is derived from an EMBL/GenBank/DDBJ whole genome shotgun (WGS) entry which is preliminary data.</text>
</comment>
<evidence type="ECO:0000256" key="2">
    <source>
        <dbReference type="ARBA" id="ARBA00023125"/>
    </source>
</evidence>
<proteinExistence type="predicted"/>
<dbReference type="AlphaFoldDB" id="K0WXB6"/>
<dbReference type="GO" id="GO:0043565">
    <property type="term" value="F:sequence-specific DNA binding"/>
    <property type="evidence" value="ECO:0007669"/>
    <property type="project" value="InterPro"/>
</dbReference>
<dbReference type="OrthoDB" id="9813413at2"/>
<dbReference type="Pfam" id="PF02311">
    <property type="entry name" value="AraC_binding"/>
    <property type="match status" value="1"/>
</dbReference>
<keyword evidence="1" id="KW-0805">Transcription regulation</keyword>
<sequence>MSIKTFIPSGFPGEREIIIPADLLDSIINNPVTEQLYVTHIGYYPNAKCHYRERPIGAEQYIFIYCENGIGWVEYNGERMTLAKDQFIILPPYEKHAYGSGDKKSWSIYWLHFKGTNAPFFNSIMGRSIEIKDADNSRIQDRLILFAEIYRNIEHDIYDLENLQYASFCLMHFLASLKYIKSFREIKTIGKIDNIQKCIQFMKDHLEEKITLSDIADFSGYSITRINALFRTETGVTPMEYFSNLKIQRACKYLRDSDLKIKEIAFKLNYFDQFHFSKNFYKKIGIPPLKYRKMVQTKDTI</sequence>
<dbReference type="InterPro" id="IPR003313">
    <property type="entry name" value="AraC-bd"/>
</dbReference>
<evidence type="ECO:0000313" key="5">
    <source>
        <dbReference type="EMBL" id="EJZ62931.1"/>
    </source>
</evidence>
<feature type="domain" description="HTH araC/xylS-type" evidence="4">
    <location>
        <begin position="196"/>
        <end position="294"/>
    </location>
</feature>
<dbReference type="Gene3D" id="1.10.10.60">
    <property type="entry name" value="Homeodomain-like"/>
    <property type="match status" value="2"/>
</dbReference>
<dbReference type="HOGENOM" id="CLU_000445_88_6_10"/>
<dbReference type="Gene3D" id="2.60.120.280">
    <property type="entry name" value="Regulatory protein AraC"/>
    <property type="match status" value="1"/>
</dbReference>
<dbReference type="Pfam" id="PF12833">
    <property type="entry name" value="HTH_18"/>
    <property type="match status" value="1"/>
</dbReference>
<dbReference type="InterPro" id="IPR009057">
    <property type="entry name" value="Homeodomain-like_sf"/>
</dbReference>
<dbReference type="Proteomes" id="UP000006044">
    <property type="component" value="Unassembled WGS sequence"/>
</dbReference>
<dbReference type="SUPFAM" id="SSF46689">
    <property type="entry name" value="Homeodomain-like"/>
    <property type="match status" value="2"/>
</dbReference>
<keyword evidence="3" id="KW-0804">Transcription</keyword>
<dbReference type="eggNOG" id="COG2207">
    <property type="taxonomic scope" value="Bacteria"/>
</dbReference>
<dbReference type="STRING" id="742726.HMPREF9448_02285"/>
<dbReference type="SMART" id="SM00342">
    <property type="entry name" value="HTH_ARAC"/>
    <property type="match status" value="1"/>
</dbReference>
<dbReference type="PANTHER" id="PTHR43280:SF30">
    <property type="entry name" value="MMSAB OPERON REGULATORY PROTEIN"/>
    <property type="match status" value="1"/>
</dbReference>
<dbReference type="EMBL" id="ADLE01000015">
    <property type="protein sequence ID" value="EJZ62931.1"/>
    <property type="molecule type" value="Genomic_DNA"/>
</dbReference>
<evidence type="ECO:0000256" key="1">
    <source>
        <dbReference type="ARBA" id="ARBA00023015"/>
    </source>
</evidence>
<keyword evidence="6" id="KW-1185">Reference proteome</keyword>